<evidence type="ECO:0000256" key="1">
    <source>
        <dbReference type="SAM" id="Phobius"/>
    </source>
</evidence>
<accession>A0A3N4YIT2</accession>
<dbReference type="RefSeq" id="WP_123813818.1">
    <property type="nucleotide sequence ID" value="NZ_RKQZ01000001.1"/>
</dbReference>
<dbReference type="GO" id="GO:0016853">
    <property type="term" value="F:isomerase activity"/>
    <property type="evidence" value="ECO:0007669"/>
    <property type="project" value="UniProtKB-KW"/>
</dbReference>
<dbReference type="OrthoDB" id="119679at2"/>
<evidence type="ECO:0000313" key="3">
    <source>
        <dbReference type="EMBL" id="RPF20683.1"/>
    </source>
</evidence>
<keyword evidence="4" id="KW-1185">Reference proteome</keyword>
<evidence type="ECO:0000259" key="2">
    <source>
        <dbReference type="PROSITE" id="PS51352"/>
    </source>
</evidence>
<protein>
    <submittedName>
        <fullName evidence="3">Thiol-disulfide isomerase/thioredoxin</fullName>
    </submittedName>
</protein>
<organism evidence="3 4">
    <name type="scientific">Myceligenerans xiligouense</name>
    <dbReference type="NCBI Taxonomy" id="253184"/>
    <lineage>
        <taxon>Bacteria</taxon>
        <taxon>Bacillati</taxon>
        <taxon>Actinomycetota</taxon>
        <taxon>Actinomycetes</taxon>
        <taxon>Micrococcales</taxon>
        <taxon>Promicromonosporaceae</taxon>
        <taxon>Myceligenerans</taxon>
    </lineage>
</organism>
<sequence length="273" mass="29303">MDPQLASHHAGSEYRFERFRTRLLIDDMTFDRDALGPGSRLPEFDLPLLDGGRFTSGALGERPVLMVFGSRTCPVTESSVPVLKRLHARFGNRVRFVLVNTREAHPGQTIGQPATDAEKHLHAQRLRLHHDIPFEVAVDDIDGTVHRAFSPKPNSAYLVDTTGTITFRFHWANDEPALRRALERAASGNTVRGRSGAMAGPLLRAVGHLPGIVTAAGSRTGDDIWRAAPPLAVLGALSRLFPGLPADRRGPAAAAAAALMVGAVAAGLLAVLT</sequence>
<dbReference type="InterPro" id="IPR000643">
    <property type="entry name" value="Iodothyronine_deiodinase"/>
</dbReference>
<feature type="transmembrane region" description="Helical" evidence="1">
    <location>
        <begin position="252"/>
        <end position="272"/>
    </location>
</feature>
<dbReference type="InterPro" id="IPR013766">
    <property type="entry name" value="Thioredoxin_domain"/>
</dbReference>
<name>A0A3N4YIT2_9MICO</name>
<keyword evidence="3" id="KW-0413">Isomerase</keyword>
<dbReference type="InterPro" id="IPR036249">
    <property type="entry name" value="Thioredoxin-like_sf"/>
</dbReference>
<keyword evidence="1" id="KW-0472">Membrane</keyword>
<dbReference type="Proteomes" id="UP000280501">
    <property type="component" value="Unassembled WGS sequence"/>
</dbReference>
<dbReference type="GO" id="GO:0004800">
    <property type="term" value="F:thyroxine 5'-deiodinase activity"/>
    <property type="evidence" value="ECO:0007669"/>
    <property type="project" value="InterPro"/>
</dbReference>
<dbReference type="PROSITE" id="PS51352">
    <property type="entry name" value="THIOREDOXIN_2"/>
    <property type="match status" value="1"/>
</dbReference>
<dbReference type="SUPFAM" id="SSF52833">
    <property type="entry name" value="Thioredoxin-like"/>
    <property type="match status" value="1"/>
</dbReference>
<comment type="caution">
    <text evidence="3">The sequence shown here is derived from an EMBL/GenBank/DDBJ whole genome shotgun (WGS) entry which is preliminary data.</text>
</comment>
<reference evidence="3 4" key="1">
    <citation type="submission" date="2018-11" db="EMBL/GenBank/DDBJ databases">
        <title>Sequencing the genomes of 1000 actinobacteria strains.</title>
        <authorList>
            <person name="Klenk H.-P."/>
        </authorList>
    </citation>
    <scope>NUCLEOTIDE SEQUENCE [LARGE SCALE GENOMIC DNA]</scope>
    <source>
        <strain evidence="3 4">DSM 15700</strain>
    </source>
</reference>
<dbReference type="Gene3D" id="3.40.30.10">
    <property type="entry name" value="Glutaredoxin"/>
    <property type="match status" value="1"/>
</dbReference>
<keyword evidence="1" id="KW-1133">Transmembrane helix</keyword>
<dbReference type="AlphaFoldDB" id="A0A3N4YIT2"/>
<dbReference type="Pfam" id="PF00837">
    <property type="entry name" value="T4_deiodinase"/>
    <property type="match status" value="1"/>
</dbReference>
<feature type="domain" description="Thioredoxin" evidence="2">
    <location>
        <begin position="35"/>
        <end position="187"/>
    </location>
</feature>
<proteinExistence type="predicted"/>
<evidence type="ECO:0000313" key="4">
    <source>
        <dbReference type="Proteomes" id="UP000280501"/>
    </source>
</evidence>
<dbReference type="EMBL" id="RKQZ01000001">
    <property type="protein sequence ID" value="RPF20683.1"/>
    <property type="molecule type" value="Genomic_DNA"/>
</dbReference>
<gene>
    <name evidence="3" type="ORF">EDD34_1281</name>
</gene>
<keyword evidence="1" id="KW-0812">Transmembrane</keyword>